<keyword evidence="3" id="KW-1185">Reference proteome</keyword>
<dbReference type="Gene3D" id="2.40.160.20">
    <property type="match status" value="1"/>
</dbReference>
<dbReference type="PANTHER" id="PTHR36920:SF1">
    <property type="entry name" value="OUTER MEMBRANE PROTEIN W"/>
    <property type="match status" value="1"/>
</dbReference>
<dbReference type="InterPro" id="IPR005618">
    <property type="entry name" value="OMPW"/>
</dbReference>
<evidence type="ECO:0000313" key="3">
    <source>
        <dbReference type="Proteomes" id="UP000787472"/>
    </source>
</evidence>
<comment type="caution">
    <text evidence="2">The sequence shown here is derived from an EMBL/GenBank/DDBJ whole genome shotgun (WGS) entry which is preliminary data.</text>
</comment>
<evidence type="ECO:0000313" key="2">
    <source>
        <dbReference type="EMBL" id="NHO67138.1"/>
    </source>
</evidence>
<dbReference type="GO" id="GO:0055085">
    <property type="term" value="P:transmembrane transport"/>
    <property type="evidence" value="ECO:0007669"/>
    <property type="project" value="TreeGrafter"/>
</dbReference>
<dbReference type="PANTHER" id="PTHR36920">
    <property type="match status" value="1"/>
</dbReference>
<evidence type="ECO:0000256" key="1">
    <source>
        <dbReference type="SAM" id="SignalP"/>
    </source>
</evidence>
<proteinExistence type="predicted"/>
<dbReference type="GO" id="GO:0019867">
    <property type="term" value="C:outer membrane"/>
    <property type="evidence" value="ECO:0007669"/>
    <property type="project" value="InterPro"/>
</dbReference>
<reference evidence="2" key="1">
    <citation type="submission" date="2020-03" db="EMBL/GenBank/DDBJ databases">
        <authorList>
            <person name="Guo F."/>
        </authorList>
    </citation>
    <scope>NUCLEOTIDE SEQUENCE</scope>
    <source>
        <strain evidence="2">JCM 30134</strain>
    </source>
</reference>
<dbReference type="EMBL" id="JAAONZ010000014">
    <property type="protein sequence ID" value="NHO67138.1"/>
    <property type="molecule type" value="Genomic_DNA"/>
</dbReference>
<organism evidence="2 3">
    <name type="scientific">Pseudomaricurvus hydrocarbonicus</name>
    <dbReference type="NCBI Taxonomy" id="1470433"/>
    <lineage>
        <taxon>Bacteria</taxon>
        <taxon>Pseudomonadati</taxon>
        <taxon>Pseudomonadota</taxon>
        <taxon>Gammaproteobacteria</taxon>
        <taxon>Cellvibrionales</taxon>
        <taxon>Cellvibrionaceae</taxon>
        <taxon>Pseudomaricurvus</taxon>
    </lineage>
</organism>
<feature type="chain" id="PRO_5039731983" evidence="1">
    <location>
        <begin position="22"/>
        <end position="231"/>
    </location>
</feature>
<dbReference type="SUPFAM" id="SSF56925">
    <property type="entry name" value="OMPA-like"/>
    <property type="match status" value="1"/>
</dbReference>
<dbReference type="AlphaFoldDB" id="A0A9E5MMT2"/>
<name>A0A9E5MMT2_9GAMM</name>
<keyword evidence="1" id="KW-0732">Signal</keyword>
<dbReference type="InterPro" id="IPR011250">
    <property type="entry name" value="OMP/PagP_B-barrel"/>
</dbReference>
<protein>
    <submittedName>
        <fullName evidence="2">Outer membrane beta-barrel protein</fullName>
    </submittedName>
</protein>
<dbReference type="Proteomes" id="UP000787472">
    <property type="component" value="Unassembled WGS sequence"/>
</dbReference>
<gene>
    <name evidence="2" type="ORF">G8770_16440</name>
</gene>
<accession>A0A9E5MMT2</accession>
<sequence length="231" mass="24680">MKQLSIAAVLSAGLVSTEALAFEAGDWVVRAGATQVNPEESSSPLALDGAILEAPLNGKLGVDSDTQLGLTAEYMLSNNWGIELLAATPFSHTATVTDANALQGLDVADVKHLPPTLSAVYHIDTGNNFKPYLGIGVNYTIFFEESITSQADAAFTSLGLTGGDVELDDSWGLSFQFGADYLISENWLLNASVRWIDIDTEAKVKFDNGSRVTSDVDVDPYVYTVSVGYKF</sequence>
<feature type="signal peptide" evidence="1">
    <location>
        <begin position="1"/>
        <end position="21"/>
    </location>
</feature>
<dbReference type="Pfam" id="PF03922">
    <property type="entry name" value="OmpW"/>
    <property type="match status" value="1"/>
</dbReference>